<dbReference type="InterPro" id="IPR054636">
    <property type="entry name" value="CydP"/>
</dbReference>
<protein>
    <submittedName>
        <fullName evidence="1">Uncharacterized protein</fullName>
    </submittedName>
</protein>
<evidence type="ECO:0000313" key="1">
    <source>
        <dbReference type="EMBL" id="CAB3788504.1"/>
    </source>
</evidence>
<gene>
    <name evidence="1" type="ORF">LMG28138_02622</name>
</gene>
<accession>A0A6S7B631</accession>
<name>A0A6S7B631_9BURK</name>
<dbReference type="NCBIfam" id="NF045611">
    <property type="entry name" value="small_CydP"/>
    <property type="match status" value="1"/>
</dbReference>
<dbReference type="AlphaFoldDB" id="A0A6S7B631"/>
<dbReference type="EMBL" id="CADIKM010000010">
    <property type="protein sequence ID" value="CAB3788504.1"/>
    <property type="molecule type" value="Genomic_DNA"/>
</dbReference>
<dbReference type="RefSeq" id="WP_175105188.1">
    <property type="nucleotide sequence ID" value="NZ_CADIKM010000010.1"/>
</dbReference>
<keyword evidence="2" id="KW-1185">Reference proteome</keyword>
<evidence type="ECO:0000313" key="2">
    <source>
        <dbReference type="Proteomes" id="UP000494115"/>
    </source>
</evidence>
<dbReference type="Proteomes" id="UP000494115">
    <property type="component" value="Unassembled WGS sequence"/>
</dbReference>
<proteinExistence type="predicted"/>
<organism evidence="1 2">
    <name type="scientific">Pararobbsia alpina</name>
    <dbReference type="NCBI Taxonomy" id="621374"/>
    <lineage>
        <taxon>Bacteria</taxon>
        <taxon>Pseudomonadati</taxon>
        <taxon>Pseudomonadota</taxon>
        <taxon>Betaproteobacteria</taxon>
        <taxon>Burkholderiales</taxon>
        <taxon>Burkholderiaceae</taxon>
        <taxon>Pararobbsia</taxon>
    </lineage>
</organism>
<reference evidence="1 2" key="1">
    <citation type="submission" date="2020-04" db="EMBL/GenBank/DDBJ databases">
        <authorList>
            <person name="De Canck E."/>
        </authorList>
    </citation>
    <scope>NUCLEOTIDE SEQUENCE [LARGE SCALE GENOMIC DNA]</scope>
    <source>
        <strain evidence="1 2">LMG 28138</strain>
    </source>
</reference>
<sequence>MLVFFRPRLRHFVASQHDTSLSRGPVKTATPTCDNLAHGTQLSGFLKSLQELSCAEPVPLFSGPPNVEAAFQKTMNQLLSVLSRARRGGSLKVELIVVLAVKAALLFALKELFFSHPAAEHMHLPPADVARALLDTPASTQGAAHAK</sequence>